<evidence type="ECO:0000256" key="6">
    <source>
        <dbReference type="ARBA" id="ARBA00020107"/>
    </source>
</evidence>
<comment type="catalytic activity">
    <reaction evidence="1">
        <text>Hydrolyzes glutaminyl bonds, and activity is further restricted by preferences for the amino acids in P6 - P1' that vary with the species of potyvirus, e.g. Glu-Xaa-Xaa-Tyr-Xaa-Gln-|-(Ser or Gly) for the enzyme from tobacco etch virus. The natural substrate is the viral polyprotein, but other proteins and oligopeptides containing the appropriate consensus sequence are also cleaved.</text>
        <dbReference type="EC" id="3.4.22.44"/>
    </reaction>
</comment>
<dbReference type="PROSITE" id="PS51744">
    <property type="entry name" value="HC_PRO_CPD"/>
    <property type="match status" value="1"/>
</dbReference>
<evidence type="ECO:0000256" key="7">
    <source>
        <dbReference type="ARBA" id="ARBA00022463"/>
    </source>
</evidence>
<dbReference type="Pfam" id="PF01577">
    <property type="entry name" value="Peptidase_S30"/>
    <property type="match status" value="1"/>
</dbReference>
<keyword evidence="42" id="KW-1185">Reference proteome</keyword>
<dbReference type="InterPro" id="IPR027417">
    <property type="entry name" value="P-loop_NTPase"/>
</dbReference>
<feature type="domain" description="Helicase C-terminal" evidence="37">
    <location>
        <begin position="1115"/>
        <end position="1274"/>
    </location>
</feature>
<keyword evidence="18" id="KW-0808">Transferase</keyword>
<feature type="region of interest" description="Disordered" evidence="34">
    <location>
        <begin position="2517"/>
        <end position="2550"/>
    </location>
</feature>
<evidence type="ECO:0000256" key="9">
    <source>
        <dbReference type="ARBA" id="ARBA00022488"/>
    </source>
</evidence>
<dbReference type="Pfam" id="PF13608">
    <property type="entry name" value="Potyvirid-P3"/>
    <property type="match status" value="1"/>
</dbReference>
<evidence type="ECO:0000256" key="16">
    <source>
        <dbReference type="ARBA" id="ARBA00022632"/>
    </source>
</evidence>
<dbReference type="InterPro" id="IPR043504">
    <property type="entry name" value="Peptidase_S1_PA_chymotrypsin"/>
</dbReference>
<evidence type="ECO:0000256" key="33">
    <source>
        <dbReference type="RuleBase" id="RU003351"/>
    </source>
</evidence>
<keyword evidence="12" id="KW-0597">Phosphoprotein</keyword>
<dbReference type="InterPro" id="IPR001730">
    <property type="entry name" value="Potyv_NIa-pro_dom"/>
</dbReference>
<dbReference type="InterPro" id="IPR013648">
    <property type="entry name" value="PP_Potyviridae"/>
</dbReference>
<dbReference type="Pfam" id="PF00270">
    <property type="entry name" value="DEAD"/>
    <property type="match status" value="1"/>
</dbReference>
<evidence type="ECO:0000256" key="22">
    <source>
        <dbReference type="ARBA" id="ARBA00022806"/>
    </source>
</evidence>
<evidence type="ECO:0000256" key="3">
    <source>
        <dbReference type="ARBA" id="ARBA00004147"/>
    </source>
</evidence>
<evidence type="ECO:0000256" key="1">
    <source>
        <dbReference type="ARBA" id="ARBA00000785"/>
    </source>
</evidence>
<feature type="domain" description="RdRp catalytic" evidence="35">
    <location>
        <begin position="2242"/>
        <end position="2366"/>
    </location>
</feature>
<dbReference type="GO" id="GO:0042025">
    <property type="term" value="C:host cell nucleus"/>
    <property type="evidence" value="ECO:0007669"/>
    <property type="project" value="UniProtKB-SubCell"/>
</dbReference>
<evidence type="ECO:0000256" key="29">
    <source>
        <dbReference type="ARBA" id="ARBA00029422"/>
    </source>
</evidence>
<dbReference type="InterPro" id="IPR014001">
    <property type="entry name" value="Helicase_ATP-bd"/>
</dbReference>
<dbReference type="GO" id="GO:0004197">
    <property type="term" value="F:cysteine-type endopeptidase activity"/>
    <property type="evidence" value="ECO:0007669"/>
    <property type="project" value="InterPro"/>
</dbReference>
<dbReference type="InterPro" id="IPR031159">
    <property type="entry name" value="HC_PRO_CPD_dom"/>
</dbReference>
<dbReference type="GO" id="GO:0044161">
    <property type="term" value="C:host cell cytoplasmic vesicle"/>
    <property type="evidence" value="ECO:0007669"/>
    <property type="project" value="UniProtKB-SubCell"/>
</dbReference>
<feature type="domain" description="Peptidase S30" evidence="40">
    <location>
        <begin position="161"/>
        <end position="306"/>
    </location>
</feature>
<evidence type="ECO:0000256" key="19">
    <source>
        <dbReference type="ARBA" id="ARBA00022695"/>
    </source>
</evidence>
<dbReference type="EMBL" id="JF320812">
    <property type="protein sequence ID" value="AEV51834.1"/>
    <property type="molecule type" value="Genomic_RNA"/>
</dbReference>
<dbReference type="GO" id="GO:0004386">
    <property type="term" value="F:helicase activity"/>
    <property type="evidence" value="ECO:0007669"/>
    <property type="project" value="UniProtKB-KW"/>
</dbReference>
<dbReference type="InterPro" id="IPR002540">
    <property type="entry name" value="Pept_S30_P1_potyvir"/>
</dbReference>
<dbReference type="Pfam" id="PF00851">
    <property type="entry name" value="Peptidase_C6"/>
    <property type="match status" value="1"/>
</dbReference>
<evidence type="ECO:0000256" key="28">
    <source>
        <dbReference type="ARBA" id="ARBA00029405"/>
    </source>
</evidence>
<comment type="subcellular location">
    <subcellularLocation>
        <location evidence="30">Host cytoplasmic vesicle</location>
    </subcellularLocation>
    <subcellularLocation>
        <location evidence="3">Host nucleus</location>
    </subcellularLocation>
    <subcellularLocation>
        <location evidence="4">Virion</location>
    </subcellularLocation>
</comment>
<dbReference type="CDD" id="cd23175">
    <property type="entry name" value="ps-ssRNAv_Potyviridae_RdRp"/>
    <property type="match status" value="1"/>
</dbReference>
<proteinExistence type="inferred from homology"/>
<evidence type="ECO:0000256" key="24">
    <source>
        <dbReference type="ARBA" id="ARBA00022840"/>
    </source>
</evidence>
<feature type="compositionally biased region" description="Polar residues" evidence="34">
    <location>
        <begin position="2534"/>
        <end position="2550"/>
    </location>
</feature>
<dbReference type="GO" id="GO:0016818">
    <property type="term" value="F:hydrolase activity, acting on acid anhydrides, in phosphorus-containing anhydrides"/>
    <property type="evidence" value="ECO:0007669"/>
    <property type="project" value="InterPro"/>
</dbReference>
<evidence type="ECO:0000256" key="15">
    <source>
        <dbReference type="ARBA" id="ARBA00022581"/>
    </source>
</evidence>
<evidence type="ECO:0000256" key="20">
    <source>
        <dbReference type="ARBA" id="ARBA00022741"/>
    </source>
</evidence>
<evidence type="ECO:0000259" key="39">
    <source>
        <dbReference type="PROSITE" id="PS51744"/>
    </source>
</evidence>
<dbReference type="GO" id="GO:0005524">
    <property type="term" value="F:ATP binding"/>
    <property type="evidence" value="ECO:0007669"/>
    <property type="project" value="UniProtKB-KW"/>
</dbReference>
<keyword evidence="21" id="KW-0378">Hydrolase</keyword>
<accession>G9CHB4</accession>
<keyword evidence="24" id="KW-0067">ATP-binding</keyword>
<evidence type="ECO:0000259" key="37">
    <source>
        <dbReference type="PROSITE" id="PS51194"/>
    </source>
</evidence>
<keyword evidence="23" id="KW-0788">Thiol protease</keyword>
<dbReference type="Gene3D" id="3.30.70.270">
    <property type="match status" value="1"/>
</dbReference>
<feature type="domain" description="Helicase ATP-binding" evidence="36">
    <location>
        <begin position="944"/>
        <end position="1096"/>
    </location>
</feature>
<dbReference type="Gene3D" id="3.40.50.300">
    <property type="entry name" value="P-loop containing nucleotide triphosphate hydrolases"/>
    <property type="match status" value="2"/>
</dbReference>
<dbReference type="GO" id="GO:0003723">
    <property type="term" value="F:RNA binding"/>
    <property type="evidence" value="ECO:0007669"/>
    <property type="project" value="InterPro"/>
</dbReference>
<evidence type="ECO:0000313" key="42">
    <source>
        <dbReference type="Proteomes" id="UP000232466"/>
    </source>
</evidence>
<keyword evidence="10" id="KW-1139">Helical capsid protein</keyword>
<dbReference type="GO" id="GO:0019029">
    <property type="term" value="C:helical viral capsid"/>
    <property type="evidence" value="ECO:0007669"/>
    <property type="project" value="UniProtKB-KW"/>
</dbReference>
<dbReference type="GO" id="GO:0039694">
    <property type="term" value="P:viral RNA genome replication"/>
    <property type="evidence" value="ECO:0007669"/>
    <property type="project" value="InterPro"/>
</dbReference>
<dbReference type="Pfam" id="PF00271">
    <property type="entry name" value="Helicase_C"/>
    <property type="match status" value="1"/>
</dbReference>
<dbReference type="SMART" id="SM00487">
    <property type="entry name" value="DEXDc"/>
    <property type="match status" value="1"/>
</dbReference>
<evidence type="ECO:0000256" key="23">
    <source>
        <dbReference type="ARBA" id="ARBA00022807"/>
    </source>
</evidence>
<dbReference type="Proteomes" id="UP000232466">
    <property type="component" value="Segment"/>
</dbReference>
<dbReference type="SUPFAM" id="SSF56672">
    <property type="entry name" value="DNA/RNA polymerases"/>
    <property type="match status" value="1"/>
</dbReference>
<dbReference type="InterPro" id="IPR001650">
    <property type="entry name" value="Helicase_C-like"/>
</dbReference>
<dbReference type="GO" id="GO:0005198">
    <property type="term" value="F:structural molecule activity"/>
    <property type="evidence" value="ECO:0007669"/>
    <property type="project" value="InterPro"/>
</dbReference>
<keyword evidence="19" id="KW-0548">Nucleotidyltransferase</keyword>
<keyword evidence="17" id="KW-0645">Protease</keyword>
<dbReference type="Gene3D" id="2.40.10.10">
    <property type="entry name" value="Trypsin-like serine proteases"/>
    <property type="match status" value="2"/>
</dbReference>
<evidence type="ECO:0000256" key="4">
    <source>
        <dbReference type="ARBA" id="ARBA00004328"/>
    </source>
</evidence>
<feature type="non-terminal residue" evidence="41">
    <location>
        <position position="1"/>
    </location>
</feature>
<feature type="active site" description="For helper component proteinase activity" evidence="32">
    <location>
        <position position="431"/>
    </location>
</feature>
<evidence type="ECO:0000256" key="8">
    <source>
        <dbReference type="ARBA" id="ARBA00022484"/>
    </source>
</evidence>
<dbReference type="Pfam" id="PF00680">
    <property type="entry name" value="RdRP_1"/>
    <property type="match status" value="1"/>
</dbReference>
<dbReference type="PROSITE" id="PS51194">
    <property type="entry name" value="HELICASE_CTER"/>
    <property type="match status" value="1"/>
</dbReference>
<keyword evidence="15" id="KW-0945">Host-virus interaction</keyword>
<evidence type="ECO:0000256" key="14">
    <source>
        <dbReference type="ARBA" id="ARBA00022562"/>
    </source>
</evidence>
<dbReference type="PRINTS" id="PR00966">
    <property type="entry name" value="NIAPOTYPTASE"/>
</dbReference>
<evidence type="ECO:0000256" key="32">
    <source>
        <dbReference type="PROSITE-ProRule" id="PRU01080"/>
    </source>
</evidence>
<dbReference type="Gene3D" id="3.90.70.150">
    <property type="entry name" value="Helper component proteinase"/>
    <property type="match status" value="1"/>
</dbReference>
<comment type="function">
    <text evidence="29">Has helicase activity. It may be involved in replication.</text>
</comment>
<keyword evidence="25" id="KW-0946">Virion</keyword>
<keyword evidence="26" id="KW-0693">Viral RNA replication</keyword>
<dbReference type="KEGG" id="vg:40525289"/>
<dbReference type="PANTHER" id="PTHR43519">
    <property type="entry name" value="ATP-DEPENDENT RNA HELICASE HRPB"/>
    <property type="match status" value="1"/>
</dbReference>
<dbReference type="InterPro" id="IPR042308">
    <property type="entry name" value="HC_PRO_CPD_sf"/>
</dbReference>
<dbReference type="GO" id="GO:0006351">
    <property type="term" value="P:DNA-templated transcription"/>
    <property type="evidence" value="ECO:0007669"/>
    <property type="project" value="InterPro"/>
</dbReference>
<evidence type="ECO:0000313" key="41">
    <source>
        <dbReference type="EMBL" id="AEV51834.1"/>
    </source>
</evidence>
<keyword evidence="20" id="KW-0547">Nucleotide-binding</keyword>
<feature type="active site" description="For helper component proteinase activity" evidence="32">
    <location>
        <position position="358"/>
    </location>
</feature>
<evidence type="ECO:0000256" key="11">
    <source>
        <dbReference type="ARBA" id="ARBA00022520"/>
    </source>
</evidence>
<evidence type="ECO:0000256" key="17">
    <source>
        <dbReference type="ARBA" id="ARBA00022670"/>
    </source>
</evidence>
<dbReference type="InterPro" id="IPR009003">
    <property type="entry name" value="Peptidase_S1_PA"/>
</dbReference>
<keyword evidence="14" id="KW-1048">Host nucleus</keyword>
<dbReference type="PROSITE" id="PS51192">
    <property type="entry name" value="HELICASE_ATP_BIND_1"/>
    <property type="match status" value="1"/>
</dbReference>
<comment type="similarity">
    <text evidence="5 33">Belongs to the potyviridae genome polyprotein family.</text>
</comment>
<evidence type="ECO:0000256" key="21">
    <source>
        <dbReference type="ARBA" id="ARBA00022801"/>
    </source>
</evidence>
<keyword evidence="13" id="KW-0167">Capsid protein</keyword>
<reference evidence="41 42" key="1">
    <citation type="journal article" date="2012" name="Arch. Virol.">
        <title>Multiple polyadenylated RNA viruses detected in pooled cultivated and wild plant samples.</title>
        <authorList>
            <person name="Wylie S.J."/>
            <person name="Luo H."/>
            <person name="Li H."/>
            <person name="Jones M.G."/>
        </authorList>
    </citation>
    <scope>NUCLEOTIDE SEQUENCE [LARGE SCALE GENOMIC DNA]</scope>
    <source>
        <strain evidence="41">WA-1</strain>
    </source>
</reference>
<keyword evidence="22" id="KW-0347">Helicase</keyword>
<dbReference type="PANTHER" id="PTHR43519:SF1">
    <property type="entry name" value="ATP-DEPENDENT RNA HELICASE HRPB"/>
    <property type="match status" value="1"/>
</dbReference>
<dbReference type="InterPro" id="IPR043128">
    <property type="entry name" value="Rev_trsase/Diguanyl_cyclase"/>
</dbReference>
<dbReference type="SUPFAM" id="SSF52540">
    <property type="entry name" value="P-loop containing nucleoside triphosphate hydrolases"/>
    <property type="match status" value="2"/>
</dbReference>
<comment type="function">
    <text evidence="31">Mediates the cap-independent, EIF4E-dependent translation of viral genomic RNAs. Binds to the cap-binding site of host EIF4E and thus interferes with the host EIF4E-dependent mRNA export and translation. VPg-RNA directly binds EIF4E and is a template for transcription. Also forms trimeric complexes with EIF4E-EIF4G, which are templates for translation.</text>
</comment>
<dbReference type="PROSITE" id="PS51871">
    <property type="entry name" value="PV_P1_PRO"/>
    <property type="match status" value="1"/>
</dbReference>
<dbReference type="RefSeq" id="YP_009665133.1">
    <property type="nucleotide sequence ID" value="NC_043149.1"/>
</dbReference>
<feature type="domain" description="Peptidase C4" evidence="38">
    <location>
        <begin position="1758"/>
        <end position="1975"/>
    </location>
</feature>
<evidence type="ECO:0000259" key="38">
    <source>
        <dbReference type="PROSITE" id="PS51436"/>
    </source>
</evidence>
<evidence type="ECO:0000256" key="18">
    <source>
        <dbReference type="ARBA" id="ARBA00022679"/>
    </source>
</evidence>
<keyword evidence="11" id="KW-0191">Covalent protein-RNA linkage</keyword>
<dbReference type="GO" id="GO:0003968">
    <property type="term" value="F:RNA-directed RNA polymerase activity"/>
    <property type="evidence" value="ECO:0007669"/>
    <property type="project" value="UniProtKB-KW"/>
</dbReference>
<evidence type="ECO:0000256" key="12">
    <source>
        <dbReference type="ARBA" id="ARBA00022553"/>
    </source>
</evidence>
<evidence type="ECO:0000259" key="35">
    <source>
        <dbReference type="PROSITE" id="PS50507"/>
    </source>
</evidence>
<dbReference type="Pfam" id="PF00863">
    <property type="entry name" value="Peptidase_C4"/>
    <property type="match status" value="1"/>
</dbReference>
<keyword evidence="16" id="KW-1090">Inhibition of host innate immune response by virus</keyword>
<evidence type="ECO:0000256" key="27">
    <source>
        <dbReference type="ARBA" id="ARBA00023280"/>
    </source>
</evidence>
<comment type="catalytic activity">
    <reaction evidence="2">
        <text>Hydrolyzes a Gly-|-Gly bond at its own C-terminus, commonly in the sequence -Tyr-Xaa-Val-Gly-|-Gly, in the processing of the potyviral polyprotein.</text>
        <dbReference type="EC" id="3.4.22.45"/>
    </reaction>
</comment>
<dbReference type="PROSITE" id="PS51436">
    <property type="entry name" value="POTYVIRUS_NIA_PRO"/>
    <property type="match status" value="1"/>
</dbReference>
<protein>
    <recommendedName>
        <fullName evidence="6">Genome polyprotein</fullName>
    </recommendedName>
</protein>
<dbReference type="InterPro" id="IPR011545">
    <property type="entry name" value="DEAD/DEAH_box_helicase_dom"/>
</dbReference>
<dbReference type="PROSITE" id="PS50507">
    <property type="entry name" value="RDRP_SSRNA_POS"/>
    <property type="match status" value="1"/>
</dbReference>
<evidence type="ECO:0000256" key="10">
    <source>
        <dbReference type="ARBA" id="ARBA00022497"/>
    </source>
</evidence>
<organism evidence="41 42">
    <name type="scientific">Iris mild mosaic virus</name>
    <dbReference type="NCBI Taxonomy" id="206392"/>
    <lineage>
        <taxon>Viruses</taxon>
        <taxon>Riboviria</taxon>
        <taxon>Orthornavirae</taxon>
        <taxon>Pisuviricota</taxon>
        <taxon>Stelpaviricetes</taxon>
        <taxon>Patatavirales</taxon>
        <taxon>Potyviridae</taxon>
        <taxon>Potyvirus</taxon>
        <taxon>Potyvirus iristenuis</taxon>
    </lineage>
</organism>
<sequence>RKQANTSKLSFTDIFHNLWISLFKTTLQLSSIFGFSTPNNAMAIQFGLITEADLNAHLNRKKTDNEILDEAMLKRFGITHIDVFPTEPYKRTPFHAKRIRKQRKLEQEATFNSEHIVSTIDSSYMKEIKLDTSGCNTSVLTTKARATSVKQASMKPKRTLKLTPEKVTNLIHDVCKIVFKRGIVVTFIGSGKQALKTQRHCTPRFSCMKLETQHSTGKIRNVDVHIPHTLRGLISSTACKLWKGRKIHERDIKRGDSGSIIPRTELLGYAYSQFADIFIVRGRDQTLLLDSQSYVATKYMNTITHYSTSEQYWKGYDQAFRNARVNQIIHETPEKFNVSDCGAVDAILHQYIAKEGYCYMNIFLAMLVNVDEQDAKDFTKWVRDITAEQLGQWPQISDLALACHQLTILFPSTRSAELPRILVDHKTKTMHVIDSYGSLTTNYHVLKANTVSQLIAIASDTLESELKHYRVGGTPTSHEAIQNASMRMLIQGVYRPKVLRQILEQDPYVLVLAILSPAVLKEMFTSGSLYEATLALVPEDLSARALVNLLTSLATRVARITDLDEQMRLIEQNLGQFMEVLSVGDRCSLSRHFAQQMITARLAAIEVDLTLDDSGYRTLRWKATSVLEKIYKEDLQVSWDALGSYGKLRIITQRVRWRSRITRDLTVENAITFGGALRRCREELHQVTQMPQQVVKTGYTYIGTKFHNIYSLILMKFMAGFTYYFHDLFRFVQIVSICCMFIAILETLQRMRSAYLNNAMKAEQLEYQAKQDQIEHLYRLLCMKLGEKPTYAEFHKFVLEINPDLKPYLYDTEEKEVEHQATKRESEVRLEQIVAFTALVLMVFDNERSDCVYRVMNKFKNIVSVADQDVNHQSVDDTVDNFDENETISFELDSNDPVRQTLVSTTFAKWWDNQLSLNRTMPHYRTEGYFMEFTRNTCASVVNNIVHNDHKDILLRGAVGSGKSTGLPAGLSTRGRVLVIEPTKPLCQNVLCQLRADPFHLSPSLMMRDTSVFGSTPIMIMTSGFALHYFANNPVKLKDYQFMIFDECHVLDANAMAYRCLLEEHQFEGKIIKVSATPPGREVEFTTQYPVDVRVEELLSFRDFISSLGTGANADITNVADNILVYVSSYNEVDSLSKMLLDKGYMVTKVDGRTMKNGATDIVTRGSKGKKHFVVATNIIENGVTLDIEAVVDFGTKVVPELCVDNRRINYTKCNISYGERIQRLGRVGRCKPGVALRVGITNKNMSTIPPIIATEAAFLCFTYGLPVMTAQVSLSLLANCTVQQARVMKLFELPTFFMQDLVHHDGTMHPAIHNLLRRYKLRESEIVLNKRAIPYACIHDWADIRHYNAIGANLSLHPDVKIPFFCKDLPELLLEKLWNEILQNRSDACFKTLTTHNAARVAYKLKTDVHSLQRTINIIDMLIVEEMRKKSYFDSLVTNTCTSASFSLQSISNLLSSRYKKNHTLENISVLTAAKAQLLDFRAACAENIVNLGASTTKIRDKIIHNGALETVLHESRDDVIKTLGLQGKWNGTLLTRDILVCLGAVGGGIWLLYQYLKDFMSEAVNHQAKSKRQRQKLKFRDAHDKKLGRVVEDDDSGAVEHYFGEAYAKKGKKGGQTRGMGKKTRRFVNMYGFDESEYTYIRFVDPITGEMKDESIMTDITLVQEYFGELRREYITDDKIYSESIRSRPGIIAYYVKDQTSPILRVDLTPHIPLKVCDNNNTIAGFPEHEGVLRQTGRPTKLSYDELPKMEVDHEAKSLNRGLRDYNPISKAVCLLENRSDGHSIHIHGIGFGSYIITNRHLFKRNNGNLVIKSTHGEFIVPNTVTMKTSPVPDCDIVIVQLPKDFPPFPTKLKFRAPEKNDQVCMVGTNFQEKFLSSTISSPSYIQQVKNTQFFKHWIDTKDGQCGLPLVSTRDGNIVGLHSLTNMKLEYNCFAAITTELTSMLGSQSHIEWKRGWLYNPNDISWGIMQLKESTPNGSFKPTKSIHELAADLMREQSGTNDHWFENQLHCNLKAVGYSTSQLVTKHVVKGKCALFARYLDVTPEAMQYFGPLMGAYQKSRLNRISYAKDALKYATPITVGNVDTDSFEIATEDTIQILRDVGFQKCNYITDPMEIVDNLNMKAATGALYTGKKKDYFKDYTSVDFERILEESALRLYSGKKGIWNGAIKAELRPIEKVLADKTRTFTAAPLDTLLAGKICVDDFNLQFYDLHTKGPWSVGISKFACGWDTLLRKLPDGWIYCDADGSRFDSSLTPYIINAVPKIRLAFMEEWDVGEQMIRNLYTEIVYTPILTADGTIVKKFKGNNSGQPSTVVDNTLMVILAMQYALRRLGLDATEQKANCVYFANGDDLVVAVSPSYTYILNNLQKYFEELGLNYDFGNRCTKREDLWFMSHKGMLRDGLYIPKLEKERIVSILEWDRATEPAHRLEAICASMVEAWGYDDLIHEIRKFYAWVLEQAPYNVLASEGKAPYISDYALRRLYTEEQMPQENLDQYLRALVDIAKERDDDPQFVEHQSGGTDTVDAADPFKRNQNPMRSSESQMSGQPATILPQTQLDKDVNVGTSGTFRIPRLKSLSSKLSLPKVRGSTAVNLPHLLQYNPNQEQLSNTRATDEQFSAWYEGVKGDYDVTDDEMHIIMNGLMVWCIENGTSPNLNGMWVMMDGDTQVTYPIKPLLDYAQPTLRQIMHHFSNLAEAYIEKQNYERPYMPRYGRIRNLTDMSPLRNASTKLFGLDGRVSTQIEDTERHTAEDVNQHMHNLLGVRGVM</sequence>
<dbReference type="GO" id="GO:0052170">
    <property type="term" value="P:symbiont-mediated suppression of host innate immune response"/>
    <property type="evidence" value="ECO:0007669"/>
    <property type="project" value="UniProtKB-KW"/>
</dbReference>
<evidence type="ECO:0000259" key="40">
    <source>
        <dbReference type="PROSITE" id="PS51871"/>
    </source>
</evidence>
<evidence type="ECO:0000259" key="36">
    <source>
        <dbReference type="PROSITE" id="PS51192"/>
    </source>
</evidence>
<comment type="function">
    <text evidence="28">Involved in aphid transmission, cell-to-cell and systemis movement, encapsidation of the viral RNA and in the regulation of viral RNA amplification.</text>
</comment>
<keyword evidence="27" id="KW-0899">Viral immunoevasion</keyword>
<keyword evidence="8" id="KW-0696">RNA-directed RNA polymerase</keyword>
<feature type="domain" description="Peptidase C6" evidence="39">
    <location>
        <begin position="350"/>
        <end position="472"/>
    </location>
</feature>
<keyword evidence="7" id="KW-0941">Suppressor of RNA silencing</keyword>
<dbReference type="InterPro" id="IPR001456">
    <property type="entry name" value="HC-pro"/>
</dbReference>
<name>G9CHB4_9POTV</name>
<evidence type="ECO:0000256" key="30">
    <source>
        <dbReference type="ARBA" id="ARBA00034108"/>
    </source>
</evidence>
<evidence type="ECO:0000256" key="2">
    <source>
        <dbReference type="ARBA" id="ARBA00001848"/>
    </source>
</evidence>
<evidence type="ECO:0000256" key="31">
    <source>
        <dbReference type="ARBA" id="ARBA00045403"/>
    </source>
</evidence>
<dbReference type="SUPFAM" id="SSF50494">
    <property type="entry name" value="Trypsin-like serine proteases"/>
    <property type="match status" value="1"/>
</dbReference>
<evidence type="ECO:0000256" key="5">
    <source>
        <dbReference type="ARBA" id="ARBA00006064"/>
    </source>
</evidence>
<dbReference type="SMART" id="SM00490">
    <property type="entry name" value="HELICc"/>
    <property type="match status" value="1"/>
</dbReference>
<dbReference type="GO" id="GO:0006508">
    <property type="term" value="P:proteolysis"/>
    <property type="evidence" value="ECO:0007669"/>
    <property type="project" value="UniProtKB-KW"/>
</dbReference>
<dbReference type="Pfam" id="PF08440">
    <property type="entry name" value="Poty_PP"/>
    <property type="match status" value="1"/>
</dbReference>
<evidence type="ECO:0000256" key="26">
    <source>
        <dbReference type="ARBA" id="ARBA00022953"/>
    </source>
</evidence>
<evidence type="ECO:0000256" key="25">
    <source>
        <dbReference type="ARBA" id="ARBA00022844"/>
    </source>
</evidence>
<evidence type="ECO:0000256" key="34">
    <source>
        <dbReference type="SAM" id="MobiDB-lite"/>
    </source>
</evidence>
<dbReference type="Pfam" id="PF00767">
    <property type="entry name" value="Poty_coat"/>
    <property type="match status" value="2"/>
</dbReference>
<dbReference type="InterPro" id="IPR039560">
    <property type="entry name" value="Potyvirid-P3"/>
</dbReference>
<dbReference type="InterPro" id="IPR043502">
    <property type="entry name" value="DNA/RNA_pol_sf"/>
</dbReference>
<dbReference type="GeneID" id="40525289"/>
<evidence type="ECO:0000256" key="13">
    <source>
        <dbReference type="ARBA" id="ARBA00022561"/>
    </source>
</evidence>
<dbReference type="InterPro" id="IPR007094">
    <property type="entry name" value="RNA-dir_pol_PSvirus"/>
</dbReference>
<dbReference type="InterPro" id="IPR001205">
    <property type="entry name" value="RNA-dir_pol_C"/>
</dbReference>
<dbReference type="InterPro" id="IPR001592">
    <property type="entry name" value="Poty_coat"/>
</dbReference>
<keyword evidence="9" id="KW-1036">Host cytoplasmic vesicle</keyword>